<evidence type="ECO:0000313" key="6">
    <source>
        <dbReference type="EMBL" id="MBM0279891.1"/>
    </source>
</evidence>
<evidence type="ECO:0000256" key="1">
    <source>
        <dbReference type="ARBA" id="ARBA00001933"/>
    </source>
</evidence>
<evidence type="ECO:0000256" key="3">
    <source>
        <dbReference type="ARBA" id="ARBA00022679"/>
    </source>
</evidence>
<dbReference type="PANTHER" id="PTHR42790">
    <property type="entry name" value="AMINOTRANSFERASE"/>
    <property type="match status" value="1"/>
</dbReference>
<dbReference type="InterPro" id="IPR004839">
    <property type="entry name" value="Aminotransferase_I/II_large"/>
</dbReference>
<evidence type="ECO:0000256" key="4">
    <source>
        <dbReference type="ARBA" id="ARBA00022898"/>
    </source>
</evidence>
<evidence type="ECO:0000313" key="7">
    <source>
        <dbReference type="Proteomes" id="UP000622245"/>
    </source>
</evidence>
<accession>A0ABS1YR44</accession>
<feature type="non-terminal residue" evidence="6">
    <location>
        <position position="1"/>
    </location>
</feature>
<protein>
    <submittedName>
        <fullName evidence="6">Aminotransferase class I/II-fold pyridoxal phosphate-dependent enzyme</fullName>
    </submittedName>
</protein>
<dbReference type="Pfam" id="PF00155">
    <property type="entry name" value="Aminotran_1_2"/>
    <property type="match status" value="1"/>
</dbReference>
<organism evidence="6 7">
    <name type="scientific">Micromonospora tarensis</name>
    <dbReference type="NCBI Taxonomy" id="2806100"/>
    <lineage>
        <taxon>Bacteria</taxon>
        <taxon>Bacillati</taxon>
        <taxon>Actinomycetota</taxon>
        <taxon>Actinomycetes</taxon>
        <taxon>Micromonosporales</taxon>
        <taxon>Micromonosporaceae</taxon>
        <taxon>Micromonospora</taxon>
    </lineage>
</organism>
<feature type="domain" description="Aminotransferase class I/classII large" evidence="5">
    <location>
        <begin position="40"/>
        <end position="353"/>
    </location>
</feature>
<dbReference type="CDD" id="cd00609">
    <property type="entry name" value="AAT_like"/>
    <property type="match status" value="1"/>
</dbReference>
<evidence type="ECO:0000259" key="5">
    <source>
        <dbReference type="Pfam" id="PF00155"/>
    </source>
</evidence>
<comment type="caution">
    <text evidence="6">The sequence shown here is derived from an EMBL/GenBank/DDBJ whole genome shotgun (WGS) entry which is preliminary data.</text>
</comment>
<dbReference type="InterPro" id="IPR015424">
    <property type="entry name" value="PyrdxlP-dep_Trfase"/>
</dbReference>
<gene>
    <name evidence="6" type="ORF">JM949_34270</name>
</gene>
<dbReference type="InterPro" id="IPR050859">
    <property type="entry name" value="Class-I_PLP-dep_aminotransf"/>
</dbReference>
<comment type="cofactor">
    <cofactor evidence="1">
        <name>pyridoxal 5'-phosphate</name>
        <dbReference type="ChEBI" id="CHEBI:597326"/>
    </cofactor>
</comment>
<sequence length="367" mass="37558">WPPAAPRCAHHRCPAPETCPGGEPDLRLLPPLGPHLAALAADGRPSIGYSDAGVLPELAEAARARLSADGVPVGELTLTGGALDGIERLLGAQLRPGDAVAVEDPGWANLLDLVAALGLRPIGVPLDDEGPLVAGVAAALAAGARALVVTSRAQNPTGAAVSAARAEALRALLAGRQDLLLIEDDHAAEVARVPLHPLAGATASWAFLRSVSKPFGPDLRLAVLVGDETTVARVSGRARVGTGWVSTVLQRLVLALWRDPAVTDLVERAARSYEQRREGLLAALASYGLTAQGRSGINVWLPVADETSAVTALRDAGWAVAPGALYRIAAAPGLRITVSSLDAADLAPLAAALAQAVNPTPLRGFLA</sequence>
<name>A0ABS1YR44_9ACTN</name>
<dbReference type="GO" id="GO:0008483">
    <property type="term" value="F:transaminase activity"/>
    <property type="evidence" value="ECO:0007669"/>
    <property type="project" value="UniProtKB-KW"/>
</dbReference>
<proteinExistence type="predicted"/>
<reference evidence="6 7" key="1">
    <citation type="submission" date="2021-01" db="EMBL/GenBank/DDBJ databases">
        <title>Draft genome sequence of Micromonospora sp. strain STR1s_6.</title>
        <authorList>
            <person name="Karlyshev A."/>
            <person name="Jawad R."/>
        </authorList>
    </citation>
    <scope>NUCLEOTIDE SEQUENCE [LARGE SCALE GENOMIC DNA]</scope>
    <source>
        <strain evidence="6 7">STR1S-6</strain>
    </source>
</reference>
<dbReference type="SUPFAM" id="SSF53383">
    <property type="entry name" value="PLP-dependent transferases"/>
    <property type="match status" value="1"/>
</dbReference>
<dbReference type="EMBL" id="JAEVHL010000383">
    <property type="protein sequence ID" value="MBM0279891.1"/>
    <property type="molecule type" value="Genomic_DNA"/>
</dbReference>
<evidence type="ECO:0000256" key="2">
    <source>
        <dbReference type="ARBA" id="ARBA00022576"/>
    </source>
</evidence>
<dbReference type="Gene3D" id="3.40.640.10">
    <property type="entry name" value="Type I PLP-dependent aspartate aminotransferase-like (Major domain)"/>
    <property type="match status" value="1"/>
</dbReference>
<dbReference type="InterPro" id="IPR015421">
    <property type="entry name" value="PyrdxlP-dep_Trfase_major"/>
</dbReference>
<keyword evidence="4" id="KW-0663">Pyridoxal phosphate</keyword>
<keyword evidence="2 6" id="KW-0032">Aminotransferase</keyword>
<keyword evidence="3" id="KW-0808">Transferase</keyword>
<dbReference type="PANTHER" id="PTHR42790:SF19">
    <property type="entry name" value="KYNURENINE_ALPHA-AMINOADIPATE AMINOTRANSFERASE, MITOCHONDRIAL"/>
    <property type="match status" value="1"/>
</dbReference>
<keyword evidence="7" id="KW-1185">Reference proteome</keyword>
<dbReference type="Proteomes" id="UP000622245">
    <property type="component" value="Unassembled WGS sequence"/>
</dbReference>